<evidence type="ECO:0000256" key="1">
    <source>
        <dbReference type="SAM" id="MobiDB-lite"/>
    </source>
</evidence>
<protein>
    <submittedName>
        <fullName evidence="2">Uncharacterized protein</fullName>
    </submittedName>
</protein>
<dbReference type="AlphaFoldDB" id="A0A7J7RKA2"/>
<accession>A0A7J7RKA2</accession>
<feature type="region of interest" description="Disordered" evidence="1">
    <location>
        <begin position="18"/>
        <end position="39"/>
    </location>
</feature>
<feature type="compositionally biased region" description="Basic residues" evidence="1">
    <location>
        <begin position="24"/>
        <end position="33"/>
    </location>
</feature>
<name>A0A7J7RKA2_MYOMY</name>
<dbReference type="Proteomes" id="UP000527355">
    <property type="component" value="Unassembled WGS sequence"/>
</dbReference>
<gene>
    <name evidence="2" type="ORF">mMyoMyo1_010291</name>
</gene>
<comment type="caution">
    <text evidence="2">The sequence shown here is derived from an EMBL/GenBank/DDBJ whole genome shotgun (WGS) entry which is preliminary data.</text>
</comment>
<reference evidence="2 3" key="1">
    <citation type="journal article" date="2020" name="Nature">
        <title>Six reference-quality genomes reveal evolution of bat adaptations.</title>
        <authorList>
            <person name="Jebb D."/>
            <person name="Huang Z."/>
            <person name="Pippel M."/>
            <person name="Hughes G.M."/>
            <person name="Lavrichenko K."/>
            <person name="Devanna P."/>
            <person name="Winkler S."/>
            <person name="Jermiin L.S."/>
            <person name="Skirmuntt E.C."/>
            <person name="Katzourakis A."/>
            <person name="Burkitt-Gray L."/>
            <person name="Ray D.A."/>
            <person name="Sullivan K.A.M."/>
            <person name="Roscito J.G."/>
            <person name="Kirilenko B.M."/>
            <person name="Davalos L.M."/>
            <person name="Corthals A.P."/>
            <person name="Power M.L."/>
            <person name="Jones G."/>
            <person name="Ransome R.D."/>
            <person name="Dechmann D.K.N."/>
            <person name="Locatelli A.G."/>
            <person name="Puechmaille S.J."/>
            <person name="Fedrigo O."/>
            <person name="Jarvis E.D."/>
            <person name="Hiller M."/>
            <person name="Vernes S.C."/>
            <person name="Myers E.W."/>
            <person name="Teeling E.C."/>
        </authorList>
    </citation>
    <scope>NUCLEOTIDE SEQUENCE [LARGE SCALE GENOMIC DNA]</scope>
    <source>
        <strain evidence="2">MMyoMyo1</strain>
        <tissue evidence="2">Flight muscle</tissue>
    </source>
</reference>
<proteinExistence type="predicted"/>
<dbReference type="EMBL" id="JABWUV010000026">
    <property type="protein sequence ID" value="KAF6276650.1"/>
    <property type="molecule type" value="Genomic_DNA"/>
</dbReference>
<keyword evidence="3" id="KW-1185">Reference proteome</keyword>
<sequence length="133" mass="14022">MCALVALALEAEDGGNATRLVQKPQHRQKRQPARQRPEIIGAAERCLEQNRRRLPETTVLAMDGGEKSPALVGTTVVKVPVEGLAMLVKPPVAPGAEVEAGRCDEVPVSAVEGTKAEAGPVVLLEAEAETVRA</sequence>
<organism evidence="2 3">
    <name type="scientific">Myotis myotis</name>
    <name type="common">Greater mouse-eared bat</name>
    <name type="synonym">Vespertilio myotis</name>
    <dbReference type="NCBI Taxonomy" id="51298"/>
    <lineage>
        <taxon>Eukaryota</taxon>
        <taxon>Metazoa</taxon>
        <taxon>Chordata</taxon>
        <taxon>Craniata</taxon>
        <taxon>Vertebrata</taxon>
        <taxon>Euteleostomi</taxon>
        <taxon>Mammalia</taxon>
        <taxon>Eutheria</taxon>
        <taxon>Laurasiatheria</taxon>
        <taxon>Chiroptera</taxon>
        <taxon>Yangochiroptera</taxon>
        <taxon>Vespertilionidae</taxon>
        <taxon>Myotis</taxon>
    </lineage>
</organism>
<evidence type="ECO:0000313" key="3">
    <source>
        <dbReference type="Proteomes" id="UP000527355"/>
    </source>
</evidence>
<evidence type="ECO:0000313" key="2">
    <source>
        <dbReference type="EMBL" id="KAF6276650.1"/>
    </source>
</evidence>